<dbReference type="PROSITE" id="PS50104">
    <property type="entry name" value="TIR"/>
    <property type="match status" value="1"/>
</dbReference>
<dbReference type="InterPro" id="IPR042197">
    <property type="entry name" value="Apaf_helical"/>
</dbReference>
<dbReference type="Pfam" id="PF23282">
    <property type="entry name" value="WHD_ROQ1"/>
    <property type="match status" value="1"/>
</dbReference>
<dbReference type="InterPro" id="IPR032675">
    <property type="entry name" value="LRR_dom_sf"/>
</dbReference>
<dbReference type="PANTHER" id="PTHR11017">
    <property type="entry name" value="LEUCINE-RICH REPEAT-CONTAINING PROTEIN"/>
    <property type="match status" value="1"/>
</dbReference>
<dbReference type="Gene3D" id="3.40.50.10140">
    <property type="entry name" value="Toll/interleukin-1 receptor homology (TIR) domain"/>
    <property type="match status" value="1"/>
</dbReference>
<dbReference type="InterPro" id="IPR035897">
    <property type="entry name" value="Toll_tir_struct_dom_sf"/>
</dbReference>
<feature type="region of interest" description="Disordered" evidence="3">
    <location>
        <begin position="725"/>
        <end position="768"/>
    </location>
</feature>
<dbReference type="SUPFAM" id="SSF52058">
    <property type="entry name" value="L domain-like"/>
    <property type="match status" value="1"/>
</dbReference>
<dbReference type="PANTHER" id="PTHR11017:SF570">
    <property type="entry name" value="DISEASE RESISTANCE PROTEIN (TIR-NBS CLASS)-RELATED"/>
    <property type="match status" value="1"/>
</dbReference>
<dbReference type="Pfam" id="PF01582">
    <property type="entry name" value="TIR"/>
    <property type="match status" value="1"/>
</dbReference>
<dbReference type="RefSeq" id="XP_048133539.1">
    <property type="nucleotide sequence ID" value="XM_048277582.1"/>
</dbReference>
<dbReference type="InterPro" id="IPR000157">
    <property type="entry name" value="TIR_dom"/>
</dbReference>
<dbReference type="SUPFAM" id="SSF52200">
    <property type="entry name" value="Toll/Interleukin receptor TIR domain"/>
    <property type="match status" value="1"/>
</dbReference>
<dbReference type="RefSeq" id="XP_048133540.1">
    <property type="nucleotide sequence ID" value="XM_048277583.1"/>
</dbReference>
<dbReference type="SMART" id="SM00255">
    <property type="entry name" value="TIR"/>
    <property type="match status" value="1"/>
</dbReference>
<dbReference type="GeneID" id="115736071"/>
<evidence type="ECO:0000313" key="6">
    <source>
        <dbReference type="RefSeq" id="XP_048133539.1"/>
    </source>
</evidence>
<dbReference type="Pfam" id="PF00931">
    <property type="entry name" value="NB-ARC"/>
    <property type="match status" value="1"/>
</dbReference>
<feature type="domain" description="TIR" evidence="4">
    <location>
        <begin position="16"/>
        <end position="170"/>
    </location>
</feature>
<dbReference type="InterPro" id="IPR058192">
    <property type="entry name" value="WHD_ROQ1-like"/>
</dbReference>
<accession>A0ABM3HAB8</accession>
<dbReference type="InterPro" id="IPR044974">
    <property type="entry name" value="Disease_R_plants"/>
</dbReference>
<reference evidence="6 7" key="1">
    <citation type="submission" date="2025-05" db="UniProtKB">
        <authorList>
            <consortium name="RefSeq"/>
        </authorList>
    </citation>
    <scope>IDENTIFICATION</scope>
    <source>
        <tissue evidence="6 7">Leaf</tissue>
    </source>
</reference>
<keyword evidence="1" id="KW-0433">Leucine-rich repeat</keyword>
<dbReference type="Gene3D" id="1.10.8.430">
    <property type="entry name" value="Helical domain of apoptotic protease-activating factors"/>
    <property type="match status" value="1"/>
</dbReference>
<dbReference type="Gene3D" id="3.40.50.300">
    <property type="entry name" value="P-loop containing nucleotide triphosphate hydrolases"/>
    <property type="match status" value="1"/>
</dbReference>
<dbReference type="PRINTS" id="PR00364">
    <property type="entry name" value="DISEASERSIST"/>
</dbReference>
<dbReference type="InterPro" id="IPR027417">
    <property type="entry name" value="P-loop_NTPase"/>
</dbReference>
<keyword evidence="5" id="KW-1185">Reference proteome</keyword>
<evidence type="ECO:0000256" key="2">
    <source>
        <dbReference type="ARBA" id="ARBA00022737"/>
    </source>
</evidence>
<evidence type="ECO:0000313" key="7">
    <source>
        <dbReference type="RefSeq" id="XP_048133540.1"/>
    </source>
</evidence>
<evidence type="ECO:0000256" key="3">
    <source>
        <dbReference type="SAM" id="MobiDB-lite"/>
    </source>
</evidence>
<name>A0ABM3HAB8_9MYRT</name>
<dbReference type="Proteomes" id="UP000827889">
    <property type="component" value="Chromosome 4"/>
</dbReference>
<evidence type="ECO:0000259" key="4">
    <source>
        <dbReference type="PROSITE" id="PS50104"/>
    </source>
</evidence>
<proteinExistence type="predicted"/>
<dbReference type="SUPFAM" id="SSF52540">
    <property type="entry name" value="P-loop containing nucleoside triphosphate hydrolases"/>
    <property type="match status" value="1"/>
</dbReference>
<organism evidence="5 7">
    <name type="scientific">Rhodamnia argentea</name>
    <dbReference type="NCBI Taxonomy" id="178133"/>
    <lineage>
        <taxon>Eukaryota</taxon>
        <taxon>Viridiplantae</taxon>
        <taxon>Streptophyta</taxon>
        <taxon>Embryophyta</taxon>
        <taxon>Tracheophyta</taxon>
        <taxon>Spermatophyta</taxon>
        <taxon>Magnoliopsida</taxon>
        <taxon>eudicotyledons</taxon>
        <taxon>Gunneridae</taxon>
        <taxon>Pentapetalae</taxon>
        <taxon>rosids</taxon>
        <taxon>malvids</taxon>
        <taxon>Myrtales</taxon>
        <taxon>Myrtaceae</taxon>
        <taxon>Myrtoideae</taxon>
        <taxon>Myrteae</taxon>
        <taxon>Australasian group</taxon>
        <taxon>Rhodamnia</taxon>
    </lineage>
</organism>
<keyword evidence="2" id="KW-0677">Repeat</keyword>
<evidence type="ECO:0000313" key="5">
    <source>
        <dbReference type="Proteomes" id="UP000827889"/>
    </source>
</evidence>
<sequence>MANLEARTSSVGAPGGEYQVFLSFRGADTRYGFTDCLYHALVGAGIRVFRDEDELRVGEVIGGELLRAIDDSILYIPVFSQNYATSKWCLREIARIILPIFFDVEPDDVKLKTSLYKDSLLEHEKRFPEEVKARRKALVKVDEIKGWNLKKDEGQGQLIKWVVEEVLDKLKIKHKPVTERLVGLTGLVEDVMKLLDIDSGDVRLIKIHGMGGIGKTTLAKVIFNQLTPQFGKRCSFLEDIREESKKDGLVKLQEKLLSDIVHSRAIEKIPDTDYGMRRTGEILCNKRVLIVLDDIDRGEQIEKLLGKYSLHPGTRIIVTTRDRSVLPIKGFKYTVLPYPMEELNFNHALQLFERHAFGGLSPSDDQHVLARAIVSTTGGLPLALEVIGSLLYQKPKAIWSETLDKLREMPEKEVQRKLKISYDMLDDYQQQIFLDIACFFINEDKTNAIYMWTDCRFFPEGGIDVLISLSPIKILDNNKFWMHDQLRDLGREMVHKESLTDPGERSRLWISKDILEILRTKESKKKVQAFDLDGKASPNLITNEQLERFGSLRFLKLCNTTFVGDFSECLSKIVWFSWHSPPQSFWAVNMHSRNIVVLELSDNHFTDDSEVWSFFKMATKLKVLALKWCFGITRTPDFSKCLMLERLTLERCDNLTEIDCSIGRLKYLIDLNINGCLRLEELPKEIGGLEKLKRFSLTDCYREEAKMEGDAKEPDTEVLLQFHPSASSRDHEISEEPPLDNVREGTPPGEENHTTEQDSSSLSPDELVPPRTFSDRFKTCLVSILECVCNRDFS</sequence>
<gene>
    <name evidence="6 7" type="primary">LOC115736071</name>
</gene>
<dbReference type="InterPro" id="IPR002182">
    <property type="entry name" value="NB-ARC"/>
</dbReference>
<evidence type="ECO:0000256" key="1">
    <source>
        <dbReference type="ARBA" id="ARBA00022614"/>
    </source>
</evidence>
<protein>
    <submittedName>
        <fullName evidence="6 7">Disease resistance protein L6-like isoform X1</fullName>
    </submittedName>
</protein>
<dbReference type="Gene3D" id="3.80.10.10">
    <property type="entry name" value="Ribonuclease Inhibitor"/>
    <property type="match status" value="1"/>
</dbReference>